<dbReference type="InterPro" id="IPR036942">
    <property type="entry name" value="Beta-barrel_TonB_sf"/>
</dbReference>
<comment type="caution">
    <text evidence="15">The sequence shown here is derived from an EMBL/GenBank/DDBJ whole genome shotgun (WGS) entry which is preliminary data.</text>
</comment>
<feature type="domain" description="TonB-dependent receptor-like beta-barrel" evidence="13">
    <location>
        <begin position="182"/>
        <end position="583"/>
    </location>
</feature>
<feature type="signal peptide" evidence="12">
    <location>
        <begin position="1"/>
        <end position="21"/>
    </location>
</feature>
<keyword evidence="4 10" id="KW-0812">Transmembrane</keyword>
<organism evidence="15 16">
    <name type="scientific">Aequorivita aquimaris</name>
    <dbReference type="NCBI Taxonomy" id="1548749"/>
    <lineage>
        <taxon>Bacteria</taxon>
        <taxon>Pseudomonadati</taxon>
        <taxon>Bacteroidota</taxon>
        <taxon>Flavobacteriia</taxon>
        <taxon>Flavobacteriales</taxon>
        <taxon>Flavobacteriaceae</taxon>
        <taxon>Aequorivita</taxon>
    </lineage>
</organism>
<dbReference type="RefSeq" id="WP_062620985.1">
    <property type="nucleotide sequence ID" value="NZ_JRWG01000003.1"/>
</dbReference>
<evidence type="ECO:0008006" key="17">
    <source>
        <dbReference type="Google" id="ProtNLM"/>
    </source>
</evidence>
<evidence type="ECO:0000256" key="4">
    <source>
        <dbReference type="ARBA" id="ARBA00022692"/>
    </source>
</evidence>
<dbReference type="STRING" id="1548749.LS48_05930"/>
<dbReference type="InterPro" id="IPR037066">
    <property type="entry name" value="Plug_dom_sf"/>
</dbReference>
<dbReference type="Gene3D" id="2.40.170.20">
    <property type="entry name" value="TonB-dependent receptor, beta-barrel domain"/>
    <property type="match status" value="1"/>
</dbReference>
<feature type="chain" id="PRO_5007479747" description="TonB-dependent receptor" evidence="12">
    <location>
        <begin position="22"/>
        <end position="610"/>
    </location>
</feature>
<evidence type="ECO:0000256" key="6">
    <source>
        <dbReference type="ARBA" id="ARBA00023077"/>
    </source>
</evidence>
<name>A0A137RIL1_9FLAO</name>
<keyword evidence="3 10" id="KW-1134">Transmembrane beta strand</keyword>
<dbReference type="Pfam" id="PF00593">
    <property type="entry name" value="TonB_dep_Rec_b-barrel"/>
    <property type="match status" value="1"/>
</dbReference>
<keyword evidence="6 11" id="KW-0798">TonB box</keyword>
<evidence type="ECO:0000259" key="14">
    <source>
        <dbReference type="Pfam" id="PF07715"/>
    </source>
</evidence>
<keyword evidence="5 12" id="KW-0732">Signal</keyword>
<evidence type="ECO:0000256" key="12">
    <source>
        <dbReference type="SAM" id="SignalP"/>
    </source>
</evidence>
<evidence type="ECO:0000256" key="10">
    <source>
        <dbReference type="PROSITE-ProRule" id="PRU01360"/>
    </source>
</evidence>
<dbReference type="Pfam" id="PF07715">
    <property type="entry name" value="Plug"/>
    <property type="match status" value="1"/>
</dbReference>
<gene>
    <name evidence="15" type="ORF">LS48_05930</name>
</gene>
<evidence type="ECO:0000259" key="13">
    <source>
        <dbReference type="Pfam" id="PF00593"/>
    </source>
</evidence>
<evidence type="ECO:0000256" key="11">
    <source>
        <dbReference type="RuleBase" id="RU003357"/>
    </source>
</evidence>
<dbReference type="InterPro" id="IPR000531">
    <property type="entry name" value="Beta-barrel_TonB"/>
</dbReference>
<reference evidence="15 16" key="2">
    <citation type="journal article" date="2016" name="Int. J. Syst. Evol. Microbiol.">
        <title>Vitellibacter aquimaris sp. nov., a marine bacterium isolated from seawater.</title>
        <authorList>
            <person name="Thevarajoo S."/>
            <person name="Selvaratnam C."/>
            <person name="Goh K.M."/>
            <person name="Hong K.W."/>
            <person name="Chan X.Y."/>
            <person name="Chan K.G."/>
            <person name="Chong C.S."/>
        </authorList>
    </citation>
    <scope>NUCLEOTIDE SEQUENCE [LARGE SCALE GENOMIC DNA]</scope>
    <source>
        <strain evidence="15 16">D-24</strain>
    </source>
</reference>
<dbReference type="InterPro" id="IPR039426">
    <property type="entry name" value="TonB-dep_rcpt-like"/>
</dbReference>
<protein>
    <recommendedName>
        <fullName evidence="17">TonB-dependent receptor</fullName>
    </recommendedName>
</protein>
<dbReference type="PATRIC" id="fig|1548749.3.peg.1255"/>
<evidence type="ECO:0000313" key="15">
    <source>
        <dbReference type="EMBL" id="KXO00017.1"/>
    </source>
</evidence>
<feature type="domain" description="TonB-dependent receptor plug" evidence="14">
    <location>
        <begin position="55"/>
        <end position="144"/>
    </location>
</feature>
<dbReference type="PANTHER" id="PTHR30069:SF29">
    <property type="entry name" value="HEMOGLOBIN AND HEMOGLOBIN-HAPTOGLOBIN-BINDING PROTEIN 1-RELATED"/>
    <property type="match status" value="1"/>
</dbReference>
<evidence type="ECO:0000256" key="7">
    <source>
        <dbReference type="ARBA" id="ARBA00023136"/>
    </source>
</evidence>
<evidence type="ECO:0000256" key="5">
    <source>
        <dbReference type="ARBA" id="ARBA00022729"/>
    </source>
</evidence>
<dbReference type="GO" id="GO:0015344">
    <property type="term" value="F:siderophore uptake transmembrane transporter activity"/>
    <property type="evidence" value="ECO:0007669"/>
    <property type="project" value="TreeGrafter"/>
</dbReference>
<dbReference type="InterPro" id="IPR012910">
    <property type="entry name" value="Plug_dom"/>
</dbReference>
<evidence type="ECO:0000256" key="9">
    <source>
        <dbReference type="ARBA" id="ARBA00023237"/>
    </source>
</evidence>
<evidence type="ECO:0000256" key="3">
    <source>
        <dbReference type="ARBA" id="ARBA00022452"/>
    </source>
</evidence>
<keyword evidence="8" id="KW-0675">Receptor</keyword>
<accession>A0A137RIL1</accession>
<dbReference type="GO" id="GO:0009279">
    <property type="term" value="C:cell outer membrane"/>
    <property type="evidence" value="ECO:0007669"/>
    <property type="project" value="UniProtKB-SubCell"/>
</dbReference>
<dbReference type="Proteomes" id="UP000070138">
    <property type="component" value="Unassembled WGS sequence"/>
</dbReference>
<dbReference type="PROSITE" id="PS52016">
    <property type="entry name" value="TONB_DEPENDENT_REC_3"/>
    <property type="match status" value="1"/>
</dbReference>
<dbReference type="SUPFAM" id="SSF56935">
    <property type="entry name" value="Porins"/>
    <property type="match status" value="1"/>
</dbReference>
<keyword evidence="16" id="KW-1185">Reference proteome</keyword>
<evidence type="ECO:0000256" key="8">
    <source>
        <dbReference type="ARBA" id="ARBA00023170"/>
    </source>
</evidence>
<dbReference type="AlphaFoldDB" id="A0A137RIL1"/>
<keyword evidence="2 10" id="KW-0813">Transport</keyword>
<evidence type="ECO:0000256" key="2">
    <source>
        <dbReference type="ARBA" id="ARBA00022448"/>
    </source>
</evidence>
<reference evidence="16" key="1">
    <citation type="submission" date="2014-10" db="EMBL/GenBank/DDBJ databases">
        <title>Genome sequencing of Vitellibacter sp. D-24.</title>
        <authorList>
            <person name="Thevarajoo S."/>
            <person name="Selvaratnam C."/>
            <person name="Goh K.M."/>
            <person name="Chong C.S."/>
        </authorList>
    </citation>
    <scope>NUCLEOTIDE SEQUENCE [LARGE SCALE GENOMIC DNA]</scope>
    <source>
        <strain evidence="16">D-24</strain>
    </source>
</reference>
<dbReference type="Gene3D" id="2.170.130.10">
    <property type="entry name" value="TonB-dependent receptor, plug domain"/>
    <property type="match status" value="1"/>
</dbReference>
<dbReference type="PANTHER" id="PTHR30069">
    <property type="entry name" value="TONB-DEPENDENT OUTER MEMBRANE RECEPTOR"/>
    <property type="match status" value="1"/>
</dbReference>
<dbReference type="OrthoDB" id="9762903at2"/>
<comment type="similarity">
    <text evidence="10 11">Belongs to the TonB-dependent receptor family.</text>
</comment>
<evidence type="ECO:0000256" key="1">
    <source>
        <dbReference type="ARBA" id="ARBA00004571"/>
    </source>
</evidence>
<proteinExistence type="inferred from homology"/>
<keyword evidence="9 10" id="KW-0998">Cell outer membrane</keyword>
<evidence type="ECO:0000313" key="16">
    <source>
        <dbReference type="Proteomes" id="UP000070138"/>
    </source>
</evidence>
<comment type="subcellular location">
    <subcellularLocation>
        <location evidence="1 10">Cell outer membrane</location>
        <topology evidence="1 10">Multi-pass membrane protein</topology>
    </subcellularLocation>
</comment>
<keyword evidence="7 10" id="KW-0472">Membrane</keyword>
<dbReference type="EMBL" id="JRWG01000003">
    <property type="protein sequence ID" value="KXO00017.1"/>
    <property type="molecule type" value="Genomic_DNA"/>
</dbReference>
<dbReference type="GO" id="GO:0044718">
    <property type="term" value="P:siderophore transmembrane transport"/>
    <property type="evidence" value="ECO:0007669"/>
    <property type="project" value="TreeGrafter"/>
</dbReference>
<sequence>MKLKGYHIFFTIFLCTASAFAQLDSIQQLPEVMLTDSKLVHFSKGFKLEKLGDSLIERNATSLTETLRYNSNIYFKENSFGMVSSPSFRGTNAAQTAVIWNGININSVFTGQTDFNVISPLNYEEIAIRSGGGGVQYGSGAVGGSIHLNNTYSFKKIHSTKVGLLYGSFATLGGTASTTQTWGDHYLNVGVDFISSDNDYEYVGKNQKNTHGEFLRFSAKINEARKLKRGVATWNSEYSYNNRNFSGSLNTVGKDGYNDIATRNLWQIQQEMGVFKMKISAAHLFEQFKYFPDSDKPLYDKGRANTFISGLQTEVLLSKKFRINSKIEYTYVTAQGSNVGENHRKTLAAVLLFNHKISRDFSYGLNLRKEFLNGFDNPWLFSADAKWDVSKSYSLRVNGSKNYRIPTFNDLYWYGGGNSNLQPETSYQVELGQEITFGNLKTDIAAYYISSEDLIKWVPISGSVWEPINIQETRNYGIEATLGYFIKLGPQHSLDFSANYSYTKAEDLEKKKQLIYVPFQKAGGTVAYDFRKLSIYAQGLFNGEAYTTTDNSSSVAGYTVFNFGASVALPFEPNLTVGGRLKNAFNTYYENVAYRPMPSRNIQIFLNLKI</sequence>